<keyword evidence="3" id="KW-1185">Reference proteome</keyword>
<dbReference type="PaxDb" id="2903-EOD17863"/>
<sequence length="138" mass="14731">MQRHVSVVHAVSWDGHASWVSLSTLPPHLCGPAAVLQLQMKLPASLLGPYIQPYAYGVWMGVAAAVCAAAAGPPPAPAPPSALPRRPPLPGRDHAVGGGQLRSRRRHRRQRPRRRLASSNGVFINDANQGPLYPPVVP</sequence>
<reference evidence="2" key="2">
    <citation type="submission" date="2024-10" db="UniProtKB">
        <authorList>
            <consortium name="EnsemblProtists"/>
        </authorList>
    </citation>
    <scope>IDENTIFICATION</scope>
</reference>
<dbReference type="GeneID" id="17263892"/>
<dbReference type="Proteomes" id="UP000013827">
    <property type="component" value="Unassembled WGS sequence"/>
</dbReference>
<dbReference type="KEGG" id="ehx:EMIHUDRAFT_436334"/>
<evidence type="ECO:0000256" key="1">
    <source>
        <dbReference type="SAM" id="MobiDB-lite"/>
    </source>
</evidence>
<name>A0A0D3J2X8_EMIH1</name>
<feature type="compositionally biased region" description="Basic residues" evidence="1">
    <location>
        <begin position="102"/>
        <end position="116"/>
    </location>
</feature>
<accession>A0A0D3J2X8</accession>
<dbReference type="RefSeq" id="XP_005770292.1">
    <property type="nucleotide sequence ID" value="XM_005770235.1"/>
</dbReference>
<feature type="region of interest" description="Disordered" evidence="1">
    <location>
        <begin position="71"/>
        <end position="138"/>
    </location>
</feature>
<evidence type="ECO:0000313" key="2">
    <source>
        <dbReference type="EnsemblProtists" id="EOD17863"/>
    </source>
</evidence>
<dbReference type="EnsemblProtists" id="EOD17863">
    <property type="protein sequence ID" value="EOD17863"/>
    <property type="gene ID" value="EMIHUDRAFT_436334"/>
</dbReference>
<evidence type="ECO:0000313" key="3">
    <source>
        <dbReference type="Proteomes" id="UP000013827"/>
    </source>
</evidence>
<proteinExistence type="predicted"/>
<reference evidence="3" key="1">
    <citation type="journal article" date="2013" name="Nature">
        <title>Pan genome of the phytoplankton Emiliania underpins its global distribution.</title>
        <authorList>
            <person name="Read B.A."/>
            <person name="Kegel J."/>
            <person name="Klute M.J."/>
            <person name="Kuo A."/>
            <person name="Lefebvre S.C."/>
            <person name="Maumus F."/>
            <person name="Mayer C."/>
            <person name="Miller J."/>
            <person name="Monier A."/>
            <person name="Salamov A."/>
            <person name="Young J."/>
            <person name="Aguilar M."/>
            <person name="Claverie J.M."/>
            <person name="Frickenhaus S."/>
            <person name="Gonzalez K."/>
            <person name="Herman E.K."/>
            <person name="Lin Y.C."/>
            <person name="Napier J."/>
            <person name="Ogata H."/>
            <person name="Sarno A.F."/>
            <person name="Shmutz J."/>
            <person name="Schroeder D."/>
            <person name="de Vargas C."/>
            <person name="Verret F."/>
            <person name="von Dassow P."/>
            <person name="Valentin K."/>
            <person name="Van de Peer Y."/>
            <person name="Wheeler G."/>
            <person name="Dacks J.B."/>
            <person name="Delwiche C.F."/>
            <person name="Dyhrman S.T."/>
            <person name="Glockner G."/>
            <person name="John U."/>
            <person name="Richards T."/>
            <person name="Worden A.Z."/>
            <person name="Zhang X."/>
            <person name="Grigoriev I.V."/>
            <person name="Allen A.E."/>
            <person name="Bidle K."/>
            <person name="Borodovsky M."/>
            <person name="Bowler C."/>
            <person name="Brownlee C."/>
            <person name="Cock J.M."/>
            <person name="Elias M."/>
            <person name="Gladyshev V.N."/>
            <person name="Groth M."/>
            <person name="Guda C."/>
            <person name="Hadaegh A."/>
            <person name="Iglesias-Rodriguez M.D."/>
            <person name="Jenkins J."/>
            <person name="Jones B.M."/>
            <person name="Lawson T."/>
            <person name="Leese F."/>
            <person name="Lindquist E."/>
            <person name="Lobanov A."/>
            <person name="Lomsadze A."/>
            <person name="Malik S.B."/>
            <person name="Marsh M.E."/>
            <person name="Mackinder L."/>
            <person name="Mock T."/>
            <person name="Mueller-Roeber B."/>
            <person name="Pagarete A."/>
            <person name="Parker M."/>
            <person name="Probert I."/>
            <person name="Quesneville H."/>
            <person name="Raines C."/>
            <person name="Rensing S.A."/>
            <person name="Riano-Pachon D.M."/>
            <person name="Richier S."/>
            <person name="Rokitta S."/>
            <person name="Shiraiwa Y."/>
            <person name="Soanes D.M."/>
            <person name="van der Giezen M."/>
            <person name="Wahlund T.M."/>
            <person name="Williams B."/>
            <person name="Wilson W."/>
            <person name="Wolfe G."/>
            <person name="Wurch L.L."/>
        </authorList>
    </citation>
    <scope>NUCLEOTIDE SEQUENCE</scope>
</reference>
<feature type="compositionally biased region" description="Polar residues" evidence="1">
    <location>
        <begin position="117"/>
        <end position="128"/>
    </location>
</feature>
<organism evidence="2 3">
    <name type="scientific">Emiliania huxleyi (strain CCMP1516)</name>
    <dbReference type="NCBI Taxonomy" id="280463"/>
    <lineage>
        <taxon>Eukaryota</taxon>
        <taxon>Haptista</taxon>
        <taxon>Haptophyta</taxon>
        <taxon>Prymnesiophyceae</taxon>
        <taxon>Isochrysidales</taxon>
        <taxon>Noelaerhabdaceae</taxon>
        <taxon>Emiliania</taxon>
    </lineage>
</organism>
<feature type="compositionally biased region" description="Pro residues" evidence="1">
    <location>
        <begin position="72"/>
        <end position="90"/>
    </location>
</feature>
<protein>
    <submittedName>
        <fullName evidence="2">Uncharacterized protein</fullName>
    </submittedName>
</protein>
<dbReference type="HOGENOM" id="CLU_1859014_0_0_1"/>
<dbReference type="AlphaFoldDB" id="A0A0D3J2X8"/>